<sequence length="142" mass="16753">MSFSQRTREIFSSARFQRTLFCYFPATYFTIVFMMYGTYKIIFGHQIPEIFFIRFLAQHLWLILAWSYLIAQTVYSTFDPSAKKKSYVKVEKDIEKAEKGIEFVEKDIQLGQPESAPAPYLLVTKFHVCEIYFTKHPSTIIC</sequence>
<feature type="transmembrane region" description="Helical" evidence="1">
    <location>
        <begin position="51"/>
        <end position="75"/>
    </location>
</feature>
<dbReference type="KEGG" id="mlr:MELLADRAFT_57798"/>
<evidence type="ECO:0000313" key="3">
    <source>
        <dbReference type="Proteomes" id="UP000001072"/>
    </source>
</evidence>
<evidence type="ECO:0000256" key="1">
    <source>
        <dbReference type="SAM" id="Phobius"/>
    </source>
</evidence>
<keyword evidence="1" id="KW-0472">Membrane</keyword>
<dbReference type="RefSeq" id="XP_007417059.1">
    <property type="nucleotide sequence ID" value="XM_007416997.1"/>
</dbReference>
<dbReference type="VEuPathDB" id="FungiDB:MELLADRAFT_57798"/>
<organism evidence="3">
    <name type="scientific">Melampsora larici-populina (strain 98AG31 / pathotype 3-4-7)</name>
    <name type="common">Poplar leaf rust fungus</name>
    <dbReference type="NCBI Taxonomy" id="747676"/>
    <lineage>
        <taxon>Eukaryota</taxon>
        <taxon>Fungi</taxon>
        <taxon>Dikarya</taxon>
        <taxon>Basidiomycota</taxon>
        <taxon>Pucciniomycotina</taxon>
        <taxon>Pucciniomycetes</taxon>
        <taxon>Pucciniales</taxon>
        <taxon>Melampsoraceae</taxon>
        <taxon>Melampsora</taxon>
    </lineage>
</organism>
<feature type="transmembrane region" description="Helical" evidence="1">
    <location>
        <begin position="20"/>
        <end position="39"/>
    </location>
</feature>
<dbReference type="Proteomes" id="UP000001072">
    <property type="component" value="Unassembled WGS sequence"/>
</dbReference>
<dbReference type="AlphaFoldDB" id="F4S6V0"/>
<reference evidence="3" key="1">
    <citation type="journal article" date="2011" name="Proc. Natl. Acad. Sci. U.S.A.">
        <title>Obligate biotrophy features unraveled by the genomic analysis of rust fungi.</title>
        <authorList>
            <person name="Duplessis S."/>
            <person name="Cuomo C.A."/>
            <person name="Lin Y.-C."/>
            <person name="Aerts A."/>
            <person name="Tisserant E."/>
            <person name="Veneault-Fourrey C."/>
            <person name="Joly D.L."/>
            <person name="Hacquard S."/>
            <person name="Amselem J."/>
            <person name="Cantarel B.L."/>
            <person name="Chiu R."/>
            <person name="Coutinho P.M."/>
            <person name="Feau N."/>
            <person name="Field M."/>
            <person name="Frey P."/>
            <person name="Gelhaye E."/>
            <person name="Goldberg J."/>
            <person name="Grabherr M.G."/>
            <person name="Kodira C.D."/>
            <person name="Kohler A."/>
            <person name="Kuees U."/>
            <person name="Lindquist E.A."/>
            <person name="Lucas S.M."/>
            <person name="Mago R."/>
            <person name="Mauceli E."/>
            <person name="Morin E."/>
            <person name="Murat C."/>
            <person name="Pangilinan J.L."/>
            <person name="Park R."/>
            <person name="Pearson M."/>
            <person name="Quesneville H."/>
            <person name="Rouhier N."/>
            <person name="Sakthikumar S."/>
            <person name="Salamov A.A."/>
            <person name="Schmutz J."/>
            <person name="Selles B."/>
            <person name="Shapiro H."/>
            <person name="Tanguay P."/>
            <person name="Tuskan G.A."/>
            <person name="Henrissat B."/>
            <person name="Van de Peer Y."/>
            <person name="Rouze P."/>
            <person name="Ellis J.G."/>
            <person name="Dodds P.N."/>
            <person name="Schein J.E."/>
            <person name="Zhong S."/>
            <person name="Hamelin R.C."/>
            <person name="Grigoriev I.V."/>
            <person name="Szabo L.J."/>
            <person name="Martin F."/>
        </authorList>
    </citation>
    <scope>NUCLEOTIDE SEQUENCE [LARGE SCALE GENOMIC DNA]</scope>
    <source>
        <strain evidence="3">98AG31 / pathotype 3-4-7</strain>
    </source>
</reference>
<dbReference type="HOGENOM" id="CLU_1816234_0_0_1"/>
<dbReference type="InParanoid" id="F4S6V0"/>
<dbReference type="GeneID" id="18929132"/>
<gene>
    <name evidence="2" type="ORF">MELLADRAFT_57798</name>
</gene>
<keyword evidence="3" id="KW-1185">Reference proteome</keyword>
<protein>
    <submittedName>
        <fullName evidence="2">Uncharacterized protein</fullName>
    </submittedName>
</protein>
<name>F4S6V0_MELLP</name>
<dbReference type="EMBL" id="GL883156">
    <property type="protein sequence ID" value="EGF99661.1"/>
    <property type="molecule type" value="Genomic_DNA"/>
</dbReference>
<proteinExistence type="predicted"/>
<accession>F4S6V0</accession>
<keyword evidence="1" id="KW-0812">Transmembrane</keyword>
<keyword evidence="1" id="KW-1133">Transmembrane helix</keyword>
<evidence type="ECO:0000313" key="2">
    <source>
        <dbReference type="EMBL" id="EGF99661.1"/>
    </source>
</evidence>